<evidence type="ECO:0000313" key="2">
    <source>
        <dbReference type="Proteomes" id="UP000823485"/>
    </source>
</evidence>
<reference evidence="1 2" key="1">
    <citation type="submission" date="2021-01" db="EMBL/GenBank/DDBJ databases">
        <title>Genomic Encyclopedia of Type Strains, Phase IV (KMG-IV): sequencing the most valuable type-strain genomes for metagenomic binning, comparative biology and taxonomic classification.</title>
        <authorList>
            <person name="Goeker M."/>
        </authorList>
    </citation>
    <scope>NUCLEOTIDE SEQUENCE [LARGE SCALE GENOMIC DNA]</scope>
    <source>
        <strain evidence="1 2">DSM 105453</strain>
    </source>
</reference>
<name>A0ABS2R0E3_9BACI</name>
<proteinExistence type="predicted"/>
<dbReference type="Proteomes" id="UP000823485">
    <property type="component" value="Unassembled WGS sequence"/>
</dbReference>
<dbReference type="InterPro" id="IPR047903">
    <property type="entry name" value="NDxxF_lipo"/>
</dbReference>
<dbReference type="NCBIfam" id="NF033193">
    <property type="entry name" value="lipo_NDxxF"/>
    <property type="match status" value="1"/>
</dbReference>
<organism evidence="1 2">
    <name type="scientific">Siminovitchia thermophila</name>
    <dbReference type="NCBI Taxonomy" id="1245522"/>
    <lineage>
        <taxon>Bacteria</taxon>
        <taxon>Bacillati</taxon>
        <taxon>Bacillota</taxon>
        <taxon>Bacilli</taxon>
        <taxon>Bacillales</taxon>
        <taxon>Bacillaceae</taxon>
        <taxon>Siminovitchia</taxon>
    </lineage>
</organism>
<comment type="caution">
    <text evidence="1">The sequence shown here is derived from an EMBL/GenBank/DDBJ whole genome shotgun (WGS) entry which is preliminary data.</text>
</comment>
<evidence type="ECO:0000313" key="1">
    <source>
        <dbReference type="EMBL" id="MBM7713087.1"/>
    </source>
</evidence>
<accession>A0ABS2R0E3</accession>
<gene>
    <name evidence="1" type="ORF">JOC94_000053</name>
</gene>
<protein>
    <submittedName>
        <fullName evidence="1">Acyl-CoA reductase-like NAD-dependent aldehyde dehydrogenase</fullName>
    </submittedName>
</protein>
<sequence length="181" mass="21065">MDAQEESATEEEISLKDIKIPSTIFTSEKNNSVIDEEEMKQSNKIYLDSDEELNNALESFEEFIWDDQTLNKSELEKFKKINKLIKENDENFSRYISNNTLPKGYQEESERISRYITTSNEYIRELSEVLDNASEGKISEKDIGSIINKTPKVSGREQKKIEDFLDEKNIDTKAFGRDVKK</sequence>
<dbReference type="EMBL" id="JAFBFH010000001">
    <property type="protein sequence ID" value="MBM7713087.1"/>
    <property type="molecule type" value="Genomic_DNA"/>
</dbReference>
<keyword evidence="2" id="KW-1185">Reference proteome</keyword>